<reference evidence="1 2" key="1">
    <citation type="submission" date="2019-02" db="EMBL/GenBank/DDBJ databases">
        <title>Deep-cultivation of Planctomycetes and their phenomic and genomic characterization uncovers novel biology.</title>
        <authorList>
            <person name="Wiegand S."/>
            <person name="Jogler M."/>
            <person name="Boedeker C."/>
            <person name="Pinto D."/>
            <person name="Vollmers J."/>
            <person name="Rivas-Marin E."/>
            <person name="Kohn T."/>
            <person name="Peeters S.H."/>
            <person name="Heuer A."/>
            <person name="Rast P."/>
            <person name="Oberbeckmann S."/>
            <person name="Bunk B."/>
            <person name="Jeske O."/>
            <person name="Meyerdierks A."/>
            <person name="Storesund J.E."/>
            <person name="Kallscheuer N."/>
            <person name="Luecker S."/>
            <person name="Lage O.M."/>
            <person name="Pohl T."/>
            <person name="Merkel B.J."/>
            <person name="Hornburger P."/>
            <person name="Mueller R.-W."/>
            <person name="Bruemmer F."/>
            <person name="Labrenz M."/>
            <person name="Spormann A.M."/>
            <person name="Op Den Camp H."/>
            <person name="Overmann J."/>
            <person name="Amann R."/>
            <person name="Jetten M.S.M."/>
            <person name="Mascher T."/>
            <person name="Medema M.H."/>
            <person name="Devos D.P."/>
            <person name="Kaster A.-K."/>
            <person name="Ovreas L."/>
            <person name="Rohde M."/>
            <person name="Galperin M.Y."/>
            <person name="Jogler C."/>
        </authorList>
    </citation>
    <scope>NUCLEOTIDE SEQUENCE [LARGE SCALE GENOMIC DNA]</scope>
    <source>
        <strain evidence="1 2">Pan14r</strain>
    </source>
</reference>
<sequence>MNAAATSQDSSANHPIHRVILVHGLLEPAWALGLIGRFLNRHGLQVEYWHDRLAFRRLDESVDRLASTIASDSGETPKDTALVTHSFGDWVSRAAIAKTSHHRVGALVSLAPVMKAGVLPTLAWCVSRNLMPEIAVIMNAEQAQANLDCDPDLRRLVIWAKPDESLRQCDLGHLSNVTVRQVWATHLTIVLQPNVHRMIGSFLQG</sequence>
<name>A0A5C5XRK9_9PLAN</name>
<keyword evidence="2" id="KW-1185">Reference proteome</keyword>
<dbReference type="Gene3D" id="3.40.50.1820">
    <property type="entry name" value="alpha/beta hydrolase"/>
    <property type="match status" value="1"/>
</dbReference>
<proteinExistence type="predicted"/>
<dbReference type="EMBL" id="SJPL01000002">
    <property type="protein sequence ID" value="TWT65866.1"/>
    <property type="molecule type" value="Genomic_DNA"/>
</dbReference>
<protein>
    <submittedName>
        <fullName evidence="1">Alpha/beta hydrolase family protein</fullName>
    </submittedName>
</protein>
<dbReference type="GO" id="GO:0016787">
    <property type="term" value="F:hydrolase activity"/>
    <property type="evidence" value="ECO:0007669"/>
    <property type="project" value="UniProtKB-KW"/>
</dbReference>
<gene>
    <name evidence="1" type="ORF">Pan14r_54170</name>
</gene>
<dbReference type="PANTHER" id="PTHR37946">
    <property type="entry name" value="SLL1969 PROTEIN"/>
    <property type="match status" value="1"/>
</dbReference>
<dbReference type="RefSeq" id="WP_145292754.1">
    <property type="nucleotide sequence ID" value="NZ_CP036319.1"/>
</dbReference>
<dbReference type="AlphaFoldDB" id="A0A5C5XRK9"/>
<evidence type="ECO:0000313" key="2">
    <source>
        <dbReference type="Proteomes" id="UP000317238"/>
    </source>
</evidence>
<keyword evidence="1" id="KW-0378">Hydrolase</keyword>
<accession>A0A5C5XRK9</accession>
<dbReference type="Proteomes" id="UP000317238">
    <property type="component" value="Unassembled WGS sequence"/>
</dbReference>
<dbReference type="PANTHER" id="PTHR37946:SF1">
    <property type="entry name" value="SLL1969 PROTEIN"/>
    <property type="match status" value="1"/>
</dbReference>
<dbReference type="SUPFAM" id="SSF53474">
    <property type="entry name" value="alpha/beta-Hydrolases"/>
    <property type="match status" value="1"/>
</dbReference>
<evidence type="ECO:0000313" key="1">
    <source>
        <dbReference type="EMBL" id="TWT65866.1"/>
    </source>
</evidence>
<organism evidence="1 2">
    <name type="scientific">Crateriforma conspicua</name>
    <dbReference type="NCBI Taxonomy" id="2527996"/>
    <lineage>
        <taxon>Bacteria</taxon>
        <taxon>Pseudomonadati</taxon>
        <taxon>Planctomycetota</taxon>
        <taxon>Planctomycetia</taxon>
        <taxon>Planctomycetales</taxon>
        <taxon>Planctomycetaceae</taxon>
        <taxon>Crateriforma</taxon>
    </lineage>
</organism>
<dbReference type="InterPro" id="IPR029058">
    <property type="entry name" value="AB_hydrolase_fold"/>
</dbReference>
<comment type="caution">
    <text evidence="1">The sequence shown here is derived from an EMBL/GenBank/DDBJ whole genome shotgun (WGS) entry which is preliminary data.</text>
</comment>